<keyword evidence="5 6" id="KW-0067">ATP-binding</keyword>
<comment type="subunit">
    <text evidence="2">Homotrimer.</text>
</comment>
<dbReference type="OrthoDB" id="9778896at2"/>
<dbReference type="AlphaFoldDB" id="A0A0R0A7Y2"/>
<dbReference type="RefSeq" id="WP_054659133.1">
    <property type="nucleotide sequence ID" value="NZ_BAZI01000146.1"/>
</dbReference>
<evidence type="ECO:0000256" key="5">
    <source>
        <dbReference type="ARBA" id="ARBA00022840"/>
    </source>
</evidence>
<dbReference type="UniPathway" id="UPA00148">
    <property type="reaction ID" value="UER00233"/>
</dbReference>
<name>A0A0R0A7Y2_9GAMM</name>
<evidence type="ECO:0000256" key="2">
    <source>
        <dbReference type="ARBA" id="ARBA00011233"/>
    </source>
</evidence>
<accession>A0A0R0A7Y2</accession>
<evidence type="ECO:0000256" key="4">
    <source>
        <dbReference type="ARBA" id="ARBA00022741"/>
    </source>
</evidence>
<dbReference type="PANTHER" id="PTHR12213:SF0">
    <property type="entry name" value="CORRINOID ADENOSYLTRANSFERASE MMAB"/>
    <property type="match status" value="1"/>
</dbReference>
<dbReference type="Proteomes" id="UP000050836">
    <property type="component" value="Unassembled WGS sequence"/>
</dbReference>
<dbReference type="InterPro" id="IPR036451">
    <property type="entry name" value="CblAdoTrfase-like_sf"/>
</dbReference>
<feature type="region of interest" description="Disordered" evidence="7">
    <location>
        <begin position="1"/>
        <end position="25"/>
    </location>
</feature>
<keyword evidence="6" id="KW-0169">Cobalamin biosynthesis</keyword>
<feature type="domain" description="Cobalamin adenosyltransferase-like" evidence="8">
    <location>
        <begin position="8"/>
        <end position="165"/>
    </location>
</feature>
<dbReference type="GO" id="GO:0009236">
    <property type="term" value="P:cobalamin biosynthetic process"/>
    <property type="evidence" value="ECO:0007669"/>
    <property type="project" value="UniProtKB-UniRule"/>
</dbReference>
<evidence type="ECO:0000256" key="1">
    <source>
        <dbReference type="ARBA" id="ARBA00007487"/>
    </source>
</evidence>
<evidence type="ECO:0000313" key="10">
    <source>
        <dbReference type="Proteomes" id="UP000050836"/>
    </source>
</evidence>
<dbReference type="Gene3D" id="1.20.1200.10">
    <property type="entry name" value="Cobalamin adenosyltransferase-like"/>
    <property type="match status" value="1"/>
</dbReference>
<reference evidence="9 10" key="1">
    <citation type="submission" date="2015-10" db="EMBL/GenBank/DDBJ databases">
        <title>Genome sequencing and analysis of members of genus Stenotrophomonas.</title>
        <authorList>
            <person name="Patil P.P."/>
            <person name="Midha S."/>
            <person name="Patil P.B."/>
        </authorList>
    </citation>
    <scope>NUCLEOTIDE SEQUENCE [LARGE SCALE GENOMIC DNA]</scope>
    <source>
        <strain evidence="9 10">JCM 9942</strain>
    </source>
</reference>
<gene>
    <name evidence="9" type="ORF">ARC78_11950</name>
</gene>
<dbReference type="InterPro" id="IPR016030">
    <property type="entry name" value="CblAdoTrfase-like"/>
</dbReference>
<keyword evidence="3 6" id="KW-0808">Transferase</keyword>
<comment type="catalytic activity">
    <reaction evidence="6">
        <text>2 cob(II)yrinate a,c diamide + reduced [electron-transfer flavoprotein] + 2 ATP = 2 adenosylcob(III)yrinate a,c-diamide + 2 triphosphate + oxidized [electron-transfer flavoprotein] + 3 H(+)</text>
        <dbReference type="Rhea" id="RHEA:11528"/>
        <dbReference type="Rhea" id="RHEA-COMP:10685"/>
        <dbReference type="Rhea" id="RHEA-COMP:10686"/>
        <dbReference type="ChEBI" id="CHEBI:15378"/>
        <dbReference type="ChEBI" id="CHEBI:18036"/>
        <dbReference type="ChEBI" id="CHEBI:30616"/>
        <dbReference type="ChEBI" id="CHEBI:57692"/>
        <dbReference type="ChEBI" id="CHEBI:58307"/>
        <dbReference type="ChEBI" id="CHEBI:58503"/>
        <dbReference type="ChEBI" id="CHEBI:58537"/>
        <dbReference type="EC" id="2.5.1.17"/>
    </reaction>
</comment>
<keyword evidence="4 6" id="KW-0547">Nucleotide-binding</keyword>
<dbReference type="FunFam" id="1.20.1200.10:FF:000001">
    <property type="entry name" value="Cob(I)yrinic acid a,c-diamide adenosyltransferase"/>
    <property type="match status" value="1"/>
</dbReference>
<dbReference type="GO" id="GO:0008817">
    <property type="term" value="F:corrinoid adenosyltransferase activity"/>
    <property type="evidence" value="ECO:0007669"/>
    <property type="project" value="UniProtKB-UniRule"/>
</dbReference>
<evidence type="ECO:0000256" key="7">
    <source>
        <dbReference type="SAM" id="MobiDB-lite"/>
    </source>
</evidence>
<dbReference type="NCBIfam" id="TIGR00636">
    <property type="entry name" value="PduO_Nterm"/>
    <property type="match status" value="1"/>
</dbReference>
<comment type="similarity">
    <text evidence="1 6">Belongs to the Cob(I)alamin adenosyltransferase family.</text>
</comment>
<comment type="caution">
    <text evidence="9">The sequence shown here is derived from an EMBL/GenBank/DDBJ whole genome shotgun (WGS) entry which is preliminary data.</text>
</comment>
<sequence>MGNRLSKIYTRTGDDGSTGLGDGSRTGKDSLRVNAYGTVDEANSAIGVLLAVQIPDDIRSLLTTVQHQLFDLGGELCIPGHAAIHAADIDALEQHLDRYNDDLPALKDFILPAGGEGAARCHLARTIVRRAERETVALARVEEVRGEAVRYLNRLSDLLFVLSRVLARADGHGEVLWNHERRRG</sequence>
<protein>
    <recommendedName>
        <fullName evidence="6">Corrinoid adenosyltransferase</fullName>
        <ecNumber evidence="6">2.5.1.17</ecNumber>
    </recommendedName>
    <alternativeName>
        <fullName evidence="6">Cob(II)alamin adenosyltransferase</fullName>
    </alternativeName>
    <alternativeName>
        <fullName evidence="6">Cob(II)yrinic acid a,c-diamide adenosyltransferase</fullName>
    </alternativeName>
    <alternativeName>
        <fullName evidence="6">Cobinamide/cobalamin adenosyltransferase</fullName>
    </alternativeName>
</protein>
<dbReference type="EC" id="2.5.1.17" evidence="6"/>
<dbReference type="PANTHER" id="PTHR12213">
    <property type="entry name" value="CORRINOID ADENOSYLTRANSFERASE"/>
    <property type="match status" value="1"/>
</dbReference>
<evidence type="ECO:0000256" key="3">
    <source>
        <dbReference type="ARBA" id="ARBA00022679"/>
    </source>
</evidence>
<dbReference type="InterPro" id="IPR029499">
    <property type="entry name" value="PduO-typ"/>
</dbReference>
<keyword evidence="10" id="KW-1185">Reference proteome</keyword>
<organism evidence="9 10">
    <name type="scientific">Stenotrophomonas pictorum JCM 9942</name>
    <dbReference type="NCBI Taxonomy" id="1236960"/>
    <lineage>
        <taxon>Bacteria</taxon>
        <taxon>Pseudomonadati</taxon>
        <taxon>Pseudomonadota</taxon>
        <taxon>Gammaproteobacteria</taxon>
        <taxon>Lysobacterales</taxon>
        <taxon>Lysobacteraceae</taxon>
        <taxon>Stenotrophomonas</taxon>
    </lineage>
</organism>
<comment type="pathway">
    <text evidence="6">Cofactor biosynthesis; adenosylcobalamin biosynthesis; adenosylcobalamin from cob(II)yrinate a,c-diamide: step 2/7.</text>
</comment>
<evidence type="ECO:0000256" key="6">
    <source>
        <dbReference type="RuleBase" id="RU366026"/>
    </source>
</evidence>
<dbReference type="Pfam" id="PF01923">
    <property type="entry name" value="Cob_adeno_trans"/>
    <property type="match status" value="1"/>
</dbReference>
<dbReference type="EMBL" id="LLXS01000029">
    <property type="protein sequence ID" value="KRG41087.1"/>
    <property type="molecule type" value="Genomic_DNA"/>
</dbReference>
<comment type="catalytic activity">
    <reaction evidence="6">
        <text>2 cob(II)alamin + reduced [electron-transfer flavoprotein] + 2 ATP = 2 adenosylcob(III)alamin + 2 triphosphate + oxidized [electron-transfer flavoprotein] + 3 H(+)</text>
        <dbReference type="Rhea" id="RHEA:28671"/>
        <dbReference type="Rhea" id="RHEA-COMP:10685"/>
        <dbReference type="Rhea" id="RHEA-COMP:10686"/>
        <dbReference type="ChEBI" id="CHEBI:15378"/>
        <dbReference type="ChEBI" id="CHEBI:16304"/>
        <dbReference type="ChEBI" id="CHEBI:18036"/>
        <dbReference type="ChEBI" id="CHEBI:18408"/>
        <dbReference type="ChEBI" id="CHEBI:30616"/>
        <dbReference type="ChEBI" id="CHEBI:57692"/>
        <dbReference type="ChEBI" id="CHEBI:58307"/>
        <dbReference type="EC" id="2.5.1.17"/>
    </reaction>
</comment>
<evidence type="ECO:0000259" key="8">
    <source>
        <dbReference type="Pfam" id="PF01923"/>
    </source>
</evidence>
<proteinExistence type="inferred from homology"/>
<dbReference type="SUPFAM" id="SSF89028">
    <property type="entry name" value="Cobalamin adenosyltransferase-like"/>
    <property type="match status" value="1"/>
</dbReference>
<dbReference type="GO" id="GO:0005524">
    <property type="term" value="F:ATP binding"/>
    <property type="evidence" value="ECO:0007669"/>
    <property type="project" value="UniProtKB-UniRule"/>
</dbReference>
<evidence type="ECO:0000313" key="9">
    <source>
        <dbReference type="EMBL" id="KRG41087.1"/>
    </source>
</evidence>